<dbReference type="HOGENOM" id="CLU_121458_0_0_11"/>
<evidence type="ECO:0000313" key="3">
    <source>
        <dbReference type="EMBL" id="ACZ22436.1"/>
    </source>
</evidence>
<sequence>MRSAPWVAAVLCAALVTACSAEADEQVASAGSPSSSSSTGSSGTAGSDRSDLTRQQQGQQQVECLREHGLSVPDADKDGEVTYPGDEPGGTWEDKDFDAEAACRHLAPEPTEEEKAKRSPEAQKAFAACMRGKGVDWPDPEEDGSTKFSMDGLSEADAAAEQAAIEACGG</sequence>
<feature type="compositionally biased region" description="Polar residues" evidence="1">
    <location>
        <begin position="53"/>
        <end position="62"/>
    </location>
</feature>
<keyword evidence="2" id="KW-0732">Signal</keyword>
<keyword evidence="4" id="KW-1185">Reference proteome</keyword>
<name>D1BK27_SANKS</name>
<dbReference type="AlphaFoldDB" id="D1BK27"/>
<dbReference type="STRING" id="446469.Sked_25320"/>
<accession>D1BK27</accession>
<dbReference type="PROSITE" id="PS51257">
    <property type="entry name" value="PROKAR_LIPOPROTEIN"/>
    <property type="match status" value="1"/>
</dbReference>
<gene>
    <name evidence="3" type="ordered locus">Sked_25320</name>
</gene>
<reference evidence="3 4" key="1">
    <citation type="journal article" date="2009" name="Stand. Genomic Sci.">
        <title>Complete genome sequence of Sanguibacter keddieii type strain (ST-74).</title>
        <authorList>
            <person name="Ivanova N."/>
            <person name="Sikorski J."/>
            <person name="Sims D."/>
            <person name="Brettin T."/>
            <person name="Detter J.C."/>
            <person name="Han C."/>
            <person name="Lapidus A."/>
            <person name="Copeland A."/>
            <person name="Glavina Del Rio T."/>
            <person name="Nolan M."/>
            <person name="Chen F."/>
            <person name="Lucas S."/>
            <person name="Tice H."/>
            <person name="Cheng J.F."/>
            <person name="Bruce D."/>
            <person name="Goodwin L."/>
            <person name="Pitluck S."/>
            <person name="Pati A."/>
            <person name="Mavromatis K."/>
            <person name="Chen A."/>
            <person name="Palaniappan K."/>
            <person name="D'haeseleer P."/>
            <person name="Chain P."/>
            <person name="Bristow J."/>
            <person name="Eisen J.A."/>
            <person name="Markowitz V."/>
            <person name="Hugenholtz P."/>
            <person name="Goker M."/>
            <person name="Pukall R."/>
            <person name="Klenk H.P."/>
            <person name="Kyrpides N.C."/>
        </authorList>
    </citation>
    <scope>NUCLEOTIDE SEQUENCE [LARGE SCALE GENOMIC DNA]</scope>
    <source>
        <strain evidence="4">ATCC 51767 / DSM 10542 / NCFB 3025 / ST-74</strain>
    </source>
</reference>
<dbReference type="EMBL" id="CP001819">
    <property type="protein sequence ID" value="ACZ22436.1"/>
    <property type="molecule type" value="Genomic_DNA"/>
</dbReference>
<evidence type="ECO:0000256" key="1">
    <source>
        <dbReference type="SAM" id="MobiDB-lite"/>
    </source>
</evidence>
<feature type="signal peptide" evidence="2">
    <location>
        <begin position="1"/>
        <end position="23"/>
    </location>
</feature>
<dbReference type="Proteomes" id="UP000000322">
    <property type="component" value="Chromosome"/>
</dbReference>
<proteinExistence type="predicted"/>
<feature type="compositionally biased region" description="Low complexity" evidence="1">
    <location>
        <begin position="28"/>
        <end position="47"/>
    </location>
</feature>
<protein>
    <recommendedName>
        <fullName evidence="5">Secreted protein</fullName>
    </recommendedName>
</protein>
<dbReference type="KEGG" id="ske:Sked_25320"/>
<feature type="chain" id="PRO_5003020753" description="Secreted protein" evidence="2">
    <location>
        <begin position="24"/>
        <end position="170"/>
    </location>
</feature>
<evidence type="ECO:0000313" key="4">
    <source>
        <dbReference type="Proteomes" id="UP000000322"/>
    </source>
</evidence>
<feature type="region of interest" description="Disordered" evidence="1">
    <location>
        <begin position="23"/>
        <end position="97"/>
    </location>
</feature>
<organism evidence="3 4">
    <name type="scientific">Sanguibacter keddieii (strain ATCC 51767 / DSM 10542 / NCFB 3025 / ST-74)</name>
    <dbReference type="NCBI Taxonomy" id="446469"/>
    <lineage>
        <taxon>Bacteria</taxon>
        <taxon>Bacillati</taxon>
        <taxon>Actinomycetota</taxon>
        <taxon>Actinomycetes</taxon>
        <taxon>Micrococcales</taxon>
        <taxon>Sanguibacteraceae</taxon>
        <taxon>Sanguibacter</taxon>
    </lineage>
</organism>
<feature type="compositionally biased region" description="Basic and acidic residues" evidence="1">
    <location>
        <begin position="64"/>
        <end position="80"/>
    </location>
</feature>
<evidence type="ECO:0008006" key="5">
    <source>
        <dbReference type="Google" id="ProtNLM"/>
    </source>
</evidence>
<evidence type="ECO:0000256" key="2">
    <source>
        <dbReference type="SAM" id="SignalP"/>
    </source>
</evidence>